<feature type="domain" description="Response regulatory" evidence="3">
    <location>
        <begin position="4"/>
        <end position="128"/>
    </location>
</feature>
<gene>
    <name evidence="4" type="ORF">B7P33_02905</name>
</gene>
<dbReference type="PANTHER" id="PTHR44591">
    <property type="entry name" value="STRESS RESPONSE REGULATOR PROTEIN 1"/>
    <property type="match status" value="1"/>
</dbReference>
<dbReference type="SUPFAM" id="SSF52172">
    <property type="entry name" value="CheY-like"/>
    <property type="match status" value="1"/>
</dbReference>
<dbReference type="Pfam" id="PF00072">
    <property type="entry name" value="Response_reg"/>
    <property type="match status" value="1"/>
</dbReference>
<dbReference type="InterPro" id="IPR001789">
    <property type="entry name" value="Sig_transdc_resp-reg_receiver"/>
</dbReference>
<dbReference type="RefSeq" id="WP_097441785.1">
    <property type="nucleotide sequence ID" value="NZ_NBWU01000001.1"/>
</dbReference>
<name>A0A2A4GCS7_9FLAO</name>
<sequence length="129" mass="15274">MYSEIFLVDDEELVNTINKFQLKRLGFDKEVTSYINPEQAWEALRSKQDTHQKILILLDINMPEMSGFEFLDLVVRHEFPESLEVVIVTSSESQSDRDRALTYKRYVKDFIPKPLSFERLRDFMVHNNG</sequence>
<dbReference type="OrthoDB" id="673128at2"/>
<proteinExistence type="predicted"/>
<dbReference type="AlphaFoldDB" id="A0A2A4GCS7"/>
<evidence type="ECO:0000256" key="2">
    <source>
        <dbReference type="PROSITE-ProRule" id="PRU00169"/>
    </source>
</evidence>
<keyword evidence="1 2" id="KW-0597">Phosphoprotein</keyword>
<dbReference type="Gene3D" id="3.40.50.2300">
    <property type="match status" value="1"/>
</dbReference>
<dbReference type="SMART" id="SM00448">
    <property type="entry name" value="REC"/>
    <property type="match status" value="1"/>
</dbReference>
<dbReference type="GO" id="GO:0000160">
    <property type="term" value="P:phosphorelay signal transduction system"/>
    <property type="evidence" value="ECO:0007669"/>
    <property type="project" value="InterPro"/>
</dbReference>
<feature type="modified residue" description="4-aspartylphosphate" evidence="2">
    <location>
        <position position="59"/>
    </location>
</feature>
<dbReference type="Proteomes" id="UP000219559">
    <property type="component" value="Unassembled WGS sequence"/>
</dbReference>
<dbReference type="PROSITE" id="PS50110">
    <property type="entry name" value="RESPONSE_REGULATORY"/>
    <property type="match status" value="1"/>
</dbReference>
<evidence type="ECO:0000259" key="3">
    <source>
        <dbReference type="PROSITE" id="PS50110"/>
    </source>
</evidence>
<evidence type="ECO:0000256" key="1">
    <source>
        <dbReference type="ARBA" id="ARBA00022553"/>
    </source>
</evidence>
<accession>A0A2A4GCS7</accession>
<comment type="caution">
    <text evidence="4">The sequence shown here is derived from an EMBL/GenBank/DDBJ whole genome shotgun (WGS) entry which is preliminary data.</text>
</comment>
<dbReference type="EMBL" id="NBWU01000001">
    <property type="protein sequence ID" value="PCE66263.1"/>
    <property type="molecule type" value="Genomic_DNA"/>
</dbReference>
<reference evidence="4 5" key="1">
    <citation type="submission" date="2017-04" db="EMBL/GenBank/DDBJ databases">
        <title>A new member of the family Flavobacteriaceae isolated from ascidians.</title>
        <authorList>
            <person name="Chen L."/>
        </authorList>
    </citation>
    <scope>NUCLEOTIDE SEQUENCE [LARGE SCALE GENOMIC DNA]</scope>
    <source>
        <strain evidence="4 5">HQA918</strain>
    </source>
</reference>
<keyword evidence="5" id="KW-1185">Reference proteome</keyword>
<evidence type="ECO:0000313" key="5">
    <source>
        <dbReference type="Proteomes" id="UP000219559"/>
    </source>
</evidence>
<evidence type="ECO:0000313" key="4">
    <source>
        <dbReference type="EMBL" id="PCE66263.1"/>
    </source>
</evidence>
<organism evidence="4 5">
    <name type="scientific">Sediminicola luteus</name>
    <dbReference type="NCBI Taxonomy" id="319238"/>
    <lineage>
        <taxon>Bacteria</taxon>
        <taxon>Pseudomonadati</taxon>
        <taxon>Bacteroidota</taxon>
        <taxon>Flavobacteriia</taxon>
        <taxon>Flavobacteriales</taxon>
        <taxon>Flavobacteriaceae</taxon>
        <taxon>Sediminicola</taxon>
    </lineage>
</organism>
<dbReference type="InterPro" id="IPR050595">
    <property type="entry name" value="Bact_response_regulator"/>
</dbReference>
<dbReference type="PANTHER" id="PTHR44591:SF3">
    <property type="entry name" value="RESPONSE REGULATORY DOMAIN-CONTAINING PROTEIN"/>
    <property type="match status" value="1"/>
</dbReference>
<protein>
    <submittedName>
        <fullName evidence="4">Response regulator</fullName>
    </submittedName>
</protein>
<dbReference type="InterPro" id="IPR011006">
    <property type="entry name" value="CheY-like_superfamily"/>
</dbReference>